<accession>A0ABN9EUJ9</accession>
<evidence type="ECO:0000256" key="2">
    <source>
        <dbReference type="SAM" id="MobiDB-lite"/>
    </source>
</evidence>
<comment type="caution">
    <text evidence="3">The sequence shown here is derived from an EMBL/GenBank/DDBJ whole genome shotgun (WGS) entry which is preliminary data.</text>
</comment>
<dbReference type="EMBL" id="CATNWA010015888">
    <property type="protein sequence ID" value="CAI9587852.1"/>
    <property type="molecule type" value="Genomic_DNA"/>
</dbReference>
<feature type="compositionally biased region" description="Basic and acidic residues" evidence="2">
    <location>
        <begin position="111"/>
        <end position="123"/>
    </location>
</feature>
<proteinExistence type="predicted"/>
<name>A0ABN9EUJ9_9NEOB</name>
<keyword evidence="4" id="KW-1185">Reference proteome</keyword>
<dbReference type="Proteomes" id="UP001162483">
    <property type="component" value="Unassembled WGS sequence"/>
</dbReference>
<dbReference type="PANTHER" id="PTHR18911">
    <property type="entry name" value="CTCL TUMOR ANTIGEN HD-CL-01"/>
    <property type="match status" value="1"/>
</dbReference>
<protein>
    <submittedName>
        <fullName evidence="3">Uncharacterized protein</fullName>
    </submittedName>
</protein>
<dbReference type="InterPro" id="IPR038830">
    <property type="entry name" value="CCDC186"/>
</dbReference>
<feature type="coiled-coil region" evidence="1">
    <location>
        <begin position="242"/>
        <end position="431"/>
    </location>
</feature>
<reference evidence="3" key="1">
    <citation type="submission" date="2023-05" db="EMBL/GenBank/DDBJ databases">
        <authorList>
            <person name="Stuckert A."/>
        </authorList>
    </citation>
    <scope>NUCLEOTIDE SEQUENCE</scope>
</reference>
<evidence type="ECO:0000313" key="4">
    <source>
        <dbReference type="Proteomes" id="UP001162483"/>
    </source>
</evidence>
<feature type="compositionally biased region" description="Basic and acidic residues" evidence="2">
    <location>
        <begin position="78"/>
        <end position="88"/>
    </location>
</feature>
<feature type="region of interest" description="Disordered" evidence="2">
    <location>
        <begin position="1"/>
        <end position="126"/>
    </location>
</feature>
<evidence type="ECO:0000313" key="3">
    <source>
        <dbReference type="EMBL" id="CAI9587852.1"/>
    </source>
</evidence>
<dbReference type="PANTHER" id="PTHR18911:SF5">
    <property type="entry name" value="COILED-COIL DOMAIN-CONTAINING PROTEIN 186"/>
    <property type="match status" value="1"/>
</dbReference>
<organism evidence="3 4">
    <name type="scientific">Staurois parvus</name>
    <dbReference type="NCBI Taxonomy" id="386267"/>
    <lineage>
        <taxon>Eukaryota</taxon>
        <taxon>Metazoa</taxon>
        <taxon>Chordata</taxon>
        <taxon>Craniata</taxon>
        <taxon>Vertebrata</taxon>
        <taxon>Euteleostomi</taxon>
        <taxon>Amphibia</taxon>
        <taxon>Batrachia</taxon>
        <taxon>Anura</taxon>
        <taxon>Neobatrachia</taxon>
        <taxon>Ranoidea</taxon>
        <taxon>Ranidae</taxon>
        <taxon>Staurois</taxon>
    </lineage>
</organism>
<evidence type="ECO:0000256" key="1">
    <source>
        <dbReference type="SAM" id="Coils"/>
    </source>
</evidence>
<feature type="compositionally biased region" description="Basic and acidic residues" evidence="2">
    <location>
        <begin position="29"/>
        <end position="57"/>
    </location>
</feature>
<sequence length="438" mass="50132">MEEPGGLCEDGPVPLDDQSVSPSCDGDLETLKEQQHIAAEEGKPQEELVGDCRHSSSEETVEICELQQPVQLEPEVGTEPRDSDRPDSEQVAAVPETSPNEETENGIPEISPDKDSPDVKDDVTESTDTGSLFNTICTKELLSKIHLPLSQETLLDEIESELQSTEMELKQQNGLTKGGLALSVLEHCVQEKYLRQEDTIRRLIEDNKKHQQLILDICSDKDHLREDLRKRGETETLHLSSIKQLEGRIEELNRELKSAKDRMVAQDNVAKNTIQHLHKELAVRTEQANKKCEEARQEKEAMVMKYVRGEKESLDLRKEKEVLERKLREANKEIEKHNNRIKLLTQEKGRLHQLHEAKENETSRQSREIEKLKEEVNSYAIKVKWAHNKLKTELDGHKETKEKLRDATTKLNQAKEEAEQVRRNCQEIIKNLPGVRGN</sequence>
<keyword evidence="1" id="KW-0175">Coiled coil</keyword>
<gene>
    <name evidence="3" type="ORF">SPARVUS_LOCUS10649296</name>
</gene>